<dbReference type="Ensembl" id="ENSLCAT00010050521.1">
    <property type="protein sequence ID" value="ENSLCAP00010049289.1"/>
    <property type="gene ID" value="ENSLCAG00010022913.1"/>
</dbReference>
<dbReference type="SUPFAM" id="SSF52540">
    <property type="entry name" value="P-loop containing nucleoside triphosphate hydrolases"/>
    <property type="match status" value="1"/>
</dbReference>
<sequence>VLQSQTQIALVGKTGVGKSAAGNTILGKKVFLSKMSSSSMTSECWKEEAEFGGQTLAVIDTPGLFDTSKTQEEVKREIAKCMSYAAPGPHVFLVDTVKIIQMLFGERAAYYTMVLFTHGDDLKEEDVLIDELISQNPDLQDFIRQCRGGYHVFDNRDKDPCQVSELLKKINTMVQRNGGSCYTNELFQQAERAIREEMDYFIRTNPHMDRKEARRKAEGENTFIKAVQQGTAIGAVAGFLGGPVGAAVGALMGAIAGSVKKKKACTLQ</sequence>
<keyword evidence="6" id="KW-1185">Reference proteome</keyword>
<dbReference type="FunFam" id="3.40.50.300:FF:000366">
    <property type="entry name" value="GTPase, IMAP family member 2"/>
    <property type="match status" value="1"/>
</dbReference>
<evidence type="ECO:0000256" key="2">
    <source>
        <dbReference type="ARBA" id="ARBA00022741"/>
    </source>
</evidence>
<reference evidence="5" key="3">
    <citation type="submission" date="2025-09" db="UniProtKB">
        <authorList>
            <consortium name="Ensembl"/>
        </authorList>
    </citation>
    <scope>IDENTIFICATION</scope>
</reference>
<evidence type="ECO:0000256" key="1">
    <source>
        <dbReference type="ARBA" id="ARBA00008535"/>
    </source>
</evidence>
<dbReference type="InterPro" id="IPR027417">
    <property type="entry name" value="P-loop_NTPase"/>
</dbReference>
<reference evidence="5" key="2">
    <citation type="submission" date="2025-08" db="UniProtKB">
        <authorList>
            <consortium name="Ensembl"/>
        </authorList>
    </citation>
    <scope>IDENTIFICATION</scope>
</reference>
<evidence type="ECO:0000256" key="3">
    <source>
        <dbReference type="ARBA" id="ARBA00023134"/>
    </source>
</evidence>
<name>A0A4W6FFV9_LATCA</name>
<dbReference type="Pfam" id="PF04548">
    <property type="entry name" value="AIG1"/>
    <property type="match status" value="1"/>
</dbReference>
<evidence type="ECO:0000313" key="6">
    <source>
        <dbReference type="Proteomes" id="UP000314980"/>
    </source>
</evidence>
<dbReference type="GeneTree" id="ENSGT01120000271858"/>
<accession>A0A4W6FFV9</accession>
<dbReference type="InterPro" id="IPR006703">
    <property type="entry name" value="G_AIG1"/>
</dbReference>
<organism evidence="5 6">
    <name type="scientific">Lates calcarifer</name>
    <name type="common">Barramundi</name>
    <name type="synonym">Holocentrus calcarifer</name>
    <dbReference type="NCBI Taxonomy" id="8187"/>
    <lineage>
        <taxon>Eukaryota</taxon>
        <taxon>Metazoa</taxon>
        <taxon>Chordata</taxon>
        <taxon>Craniata</taxon>
        <taxon>Vertebrata</taxon>
        <taxon>Euteleostomi</taxon>
        <taxon>Actinopterygii</taxon>
        <taxon>Neopterygii</taxon>
        <taxon>Teleostei</taxon>
        <taxon>Neoteleostei</taxon>
        <taxon>Acanthomorphata</taxon>
        <taxon>Carangaria</taxon>
        <taxon>Carangaria incertae sedis</taxon>
        <taxon>Centropomidae</taxon>
        <taxon>Lates</taxon>
    </lineage>
</organism>
<dbReference type="GO" id="GO:0005525">
    <property type="term" value="F:GTP binding"/>
    <property type="evidence" value="ECO:0007669"/>
    <property type="project" value="UniProtKB-KW"/>
</dbReference>
<dbReference type="PROSITE" id="PS51720">
    <property type="entry name" value="G_AIG1"/>
    <property type="match status" value="1"/>
</dbReference>
<protein>
    <recommendedName>
        <fullName evidence="4">AIG1-type G domain-containing protein</fullName>
    </recommendedName>
</protein>
<keyword evidence="3" id="KW-0342">GTP-binding</keyword>
<dbReference type="PANTHER" id="PTHR10903">
    <property type="entry name" value="GTPASE, IMAP FAMILY MEMBER-RELATED"/>
    <property type="match status" value="1"/>
</dbReference>
<reference evidence="6" key="1">
    <citation type="submission" date="2015-09" db="EMBL/GenBank/DDBJ databases">
        <authorList>
            <person name="Sai Rama Sridatta P."/>
        </authorList>
    </citation>
    <scope>NUCLEOTIDE SEQUENCE [LARGE SCALE GENOMIC DNA]</scope>
</reference>
<dbReference type="InterPro" id="IPR045058">
    <property type="entry name" value="GIMA/IAN/Toc"/>
</dbReference>
<dbReference type="PANTHER" id="PTHR10903:SF186">
    <property type="entry name" value="GTPASE IMAP FAMILY MEMBER 4-LIKE-RELATED"/>
    <property type="match status" value="1"/>
</dbReference>
<proteinExistence type="inferred from homology"/>
<comment type="similarity">
    <text evidence="1">Belongs to the TRAFAC class TrmE-Era-EngA-EngB-Septin-like GTPase superfamily. AIG1/Toc34/Toc159-like paraseptin GTPase family. IAN subfamily.</text>
</comment>
<evidence type="ECO:0000313" key="5">
    <source>
        <dbReference type="Ensembl" id="ENSLCAP00010049289.1"/>
    </source>
</evidence>
<dbReference type="InParanoid" id="A0A4W6FFV9"/>
<dbReference type="Gene3D" id="3.40.50.300">
    <property type="entry name" value="P-loop containing nucleotide triphosphate hydrolases"/>
    <property type="match status" value="1"/>
</dbReference>
<keyword evidence="2" id="KW-0547">Nucleotide-binding</keyword>
<evidence type="ECO:0000259" key="4">
    <source>
        <dbReference type="PROSITE" id="PS51720"/>
    </source>
</evidence>
<dbReference type="AlphaFoldDB" id="A0A4W6FFV9"/>
<feature type="domain" description="AIG1-type G" evidence="4">
    <location>
        <begin position="3"/>
        <end position="191"/>
    </location>
</feature>
<dbReference type="CDD" id="cd01852">
    <property type="entry name" value="AIG1"/>
    <property type="match status" value="1"/>
</dbReference>
<dbReference type="STRING" id="8187.ENSLCAP00010049289"/>
<dbReference type="Proteomes" id="UP000314980">
    <property type="component" value="Unassembled WGS sequence"/>
</dbReference>